<dbReference type="AlphaFoldDB" id="A0A2I1M339"/>
<gene>
    <name evidence="2" type="ORF">CYJ34_09405</name>
</gene>
<reference evidence="2 3" key="1">
    <citation type="submission" date="2017-12" db="EMBL/GenBank/DDBJ databases">
        <title>Phylogenetic diversity of female urinary microbiome.</title>
        <authorList>
            <person name="Thomas-White K."/>
            <person name="Wolfe A.J."/>
        </authorList>
    </citation>
    <scope>NUCLEOTIDE SEQUENCE [LARGE SCALE GENOMIC DNA]</scope>
    <source>
        <strain evidence="2 3">UMB0119</strain>
    </source>
</reference>
<feature type="transmembrane region" description="Helical" evidence="1">
    <location>
        <begin position="65"/>
        <end position="84"/>
    </location>
</feature>
<protein>
    <recommendedName>
        <fullName evidence="4">5-bromo-4-chloroindolyl phosphate hydrolysis protein</fullName>
    </recommendedName>
</protein>
<organism evidence="2 3">
    <name type="scientific">Anaerococcus octavius</name>
    <dbReference type="NCBI Taxonomy" id="54007"/>
    <lineage>
        <taxon>Bacteria</taxon>
        <taxon>Bacillati</taxon>
        <taxon>Bacillota</taxon>
        <taxon>Tissierellia</taxon>
        <taxon>Tissierellales</taxon>
        <taxon>Peptoniphilaceae</taxon>
        <taxon>Anaerococcus</taxon>
    </lineage>
</organism>
<keyword evidence="3" id="KW-1185">Reference proteome</keyword>
<dbReference type="EMBL" id="PKGS01000013">
    <property type="protein sequence ID" value="PKZ14540.1"/>
    <property type="molecule type" value="Genomic_DNA"/>
</dbReference>
<comment type="caution">
    <text evidence="2">The sequence shown here is derived from an EMBL/GenBank/DDBJ whole genome shotgun (WGS) entry which is preliminary data.</text>
</comment>
<feature type="transmembrane region" description="Helical" evidence="1">
    <location>
        <begin position="96"/>
        <end position="114"/>
    </location>
</feature>
<evidence type="ECO:0000313" key="2">
    <source>
        <dbReference type="EMBL" id="PKZ14540.1"/>
    </source>
</evidence>
<proteinExistence type="predicted"/>
<evidence type="ECO:0008006" key="4">
    <source>
        <dbReference type="Google" id="ProtNLM"/>
    </source>
</evidence>
<dbReference type="InterPro" id="IPR018770">
    <property type="entry name" value="ChloroindolylP_hydrolase"/>
</dbReference>
<keyword evidence="1" id="KW-0472">Membrane</keyword>
<keyword evidence="1" id="KW-1133">Transmembrane helix</keyword>
<name>A0A2I1M339_9FIRM</name>
<evidence type="ECO:0000313" key="3">
    <source>
        <dbReference type="Proteomes" id="UP000234335"/>
    </source>
</evidence>
<keyword evidence="1" id="KW-0812">Transmembrane</keyword>
<dbReference type="Pfam" id="PF10112">
    <property type="entry name" value="Halogen_Hydrol"/>
    <property type="match status" value="1"/>
</dbReference>
<dbReference type="Proteomes" id="UP000234335">
    <property type="component" value="Unassembled WGS sequence"/>
</dbReference>
<evidence type="ECO:0000256" key="1">
    <source>
        <dbReference type="SAM" id="Phobius"/>
    </source>
</evidence>
<accession>A0A2I1M339</accession>
<sequence>MSNDKNNFNPFDIDFYEIGETIKNSVNNTLRKLTEASDKNENLPQTRNKEVCEQKPPELNKAKSYKATSITSGVILIIVTISLFSEFINFGGFGEFVITLLFAILSIAIPYITWKASKEYFRLTNNYVRFLRELGNNTVISIKDLASAVAQSEEKTVSDLTKMMKRGYFHQARIVEDDSLFILDIPTFRLYKDKKKEIPEAKVKTSDEDEVLVEDLSSERAKEILALGKNSIEEIKKNQARITNLDFRNNVDKILKNSNDILSIVEKYPDKSYALNKFSDYYLPTTAKLVETYGDFEMMRTDDSKILNSMKQINKSIITIGEAFDKIKVELLSDRAMDIKTDIDTINLLLNQEGYTEDDWSNK</sequence>
<dbReference type="RefSeq" id="WP_101541033.1">
    <property type="nucleotide sequence ID" value="NZ_PKGS01000013.1"/>
</dbReference>